<evidence type="ECO:0000313" key="2">
    <source>
        <dbReference type="Proteomes" id="UP000177905"/>
    </source>
</evidence>
<gene>
    <name evidence="1" type="ORF">A2290_01645</name>
</gene>
<reference evidence="1 2" key="1">
    <citation type="journal article" date="2016" name="Nat. Commun.">
        <title>Thousands of microbial genomes shed light on interconnected biogeochemical processes in an aquifer system.</title>
        <authorList>
            <person name="Anantharaman K."/>
            <person name="Brown C.T."/>
            <person name="Hug L.A."/>
            <person name="Sharon I."/>
            <person name="Castelle C.J."/>
            <person name="Probst A.J."/>
            <person name="Thomas B.C."/>
            <person name="Singh A."/>
            <person name="Wilkins M.J."/>
            <person name="Karaoz U."/>
            <person name="Brodie E.L."/>
            <person name="Williams K.H."/>
            <person name="Hubbard S.S."/>
            <person name="Banfield J.F."/>
        </authorList>
    </citation>
    <scope>NUCLEOTIDE SEQUENCE [LARGE SCALE GENOMIC DNA]</scope>
</reference>
<dbReference type="AlphaFoldDB" id="A0A1F4S3M3"/>
<name>A0A1F4S3M3_UNCSA</name>
<dbReference type="Proteomes" id="UP000177905">
    <property type="component" value="Unassembled WGS sequence"/>
</dbReference>
<dbReference type="EMBL" id="MEUA01000027">
    <property type="protein sequence ID" value="OGC15010.1"/>
    <property type="molecule type" value="Genomic_DNA"/>
</dbReference>
<comment type="caution">
    <text evidence="1">The sequence shown here is derived from an EMBL/GenBank/DDBJ whole genome shotgun (WGS) entry which is preliminary data.</text>
</comment>
<protein>
    <recommendedName>
        <fullName evidence="3">AbiEi antitoxin C-terminal domain-containing protein</fullName>
    </recommendedName>
</protein>
<evidence type="ECO:0000313" key="1">
    <source>
        <dbReference type="EMBL" id="OGC15010.1"/>
    </source>
</evidence>
<proteinExistence type="predicted"/>
<organism evidence="1 2">
    <name type="scientific">candidate division WOR-1 bacterium RIFOXYB2_FULL_36_35</name>
    <dbReference type="NCBI Taxonomy" id="1802578"/>
    <lineage>
        <taxon>Bacteria</taxon>
        <taxon>Bacillati</taxon>
        <taxon>Saganbacteria</taxon>
    </lineage>
</organism>
<evidence type="ECO:0008006" key="3">
    <source>
        <dbReference type="Google" id="ProtNLM"/>
    </source>
</evidence>
<accession>A0A1F4S3M3</accession>
<sequence>MKYIDFELKINSPIFTRQEIKLLSFRVFDCQLSSWQKNGYIVKIKNGVYAFSKRIDEISGEEVAQKIYSPSYLSYEKALYFYGFIPEMVYAFTLATPKTTRTFENEFGKFIYHNIKRSLFFGYVSMQGKSESYLVAEPEKAILDFLYLRKSSIKIKEDISSFRFNFKEIKEKTDFTKFKKYLKSFNNKKFEKTVKIFFETGNINA</sequence>